<gene>
    <name evidence="1" type="ORF">OP10G_4104</name>
</gene>
<evidence type="ECO:0000313" key="2">
    <source>
        <dbReference type="Proteomes" id="UP000027982"/>
    </source>
</evidence>
<dbReference type="STRING" id="661478.OP10G_4104"/>
<dbReference type="OrthoDB" id="9797093at2"/>
<accession>A0A068NVS9</accession>
<dbReference type="KEGG" id="fgi:OP10G_4104"/>
<evidence type="ECO:0000313" key="1">
    <source>
        <dbReference type="EMBL" id="AIE87472.1"/>
    </source>
</evidence>
<dbReference type="eggNOG" id="COG4679">
    <property type="taxonomic scope" value="Bacteria"/>
</dbReference>
<sequence>MSEEKAVVWVGSSKRDLLKFPNEVVDEVGYALDTVQRGGKPKNAKPLLGFGGANVLEVVEDFDTDTYRAVYTVRFAEKVYVLHCFQKKSTHGSKTPQHDTQLIKQRLKAAEEIHKEWIKTQEGAHRRRIDPAPEKRKE</sequence>
<evidence type="ECO:0008006" key="3">
    <source>
        <dbReference type="Google" id="ProtNLM"/>
    </source>
</evidence>
<dbReference type="Pfam" id="PF05973">
    <property type="entry name" value="Gp49"/>
    <property type="match status" value="1"/>
</dbReference>
<dbReference type="HOGENOM" id="CLU_139003_0_1_0"/>
<dbReference type="Proteomes" id="UP000027982">
    <property type="component" value="Chromosome"/>
</dbReference>
<keyword evidence="2" id="KW-1185">Reference proteome</keyword>
<dbReference type="InterPro" id="IPR009241">
    <property type="entry name" value="HigB-like"/>
</dbReference>
<organism evidence="1 2">
    <name type="scientific">Fimbriimonas ginsengisoli Gsoil 348</name>
    <dbReference type="NCBI Taxonomy" id="661478"/>
    <lineage>
        <taxon>Bacteria</taxon>
        <taxon>Bacillati</taxon>
        <taxon>Armatimonadota</taxon>
        <taxon>Fimbriimonadia</taxon>
        <taxon>Fimbriimonadales</taxon>
        <taxon>Fimbriimonadaceae</taxon>
        <taxon>Fimbriimonas</taxon>
    </lineage>
</organism>
<protein>
    <recommendedName>
        <fullName evidence="3">Addiction module toxin RelE</fullName>
    </recommendedName>
</protein>
<dbReference type="EMBL" id="CP007139">
    <property type="protein sequence ID" value="AIE87472.1"/>
    <property type="molecule type" value="Genomic_DNA"/>
</dbReference>
<name>A0A068NVS9_FIMGI</name>
<proteinExistence type="predicted"/>
<dbReference type="RefSeq" id="WP_025228630.1">
    <property type="nucleotide sequence ID" value="NZ_CP007139.1"/>
</dbReference>
<reference evidence="1 2" key="1">
    <citation type="journal article" date="2014" name="PLoS ONE">
        <title>The first complete genome sequence of the class fimbriimonadia in the phylum armatimonadetes.</title>
        <authorList>
            <person name="Hu Z.Y."/>
            <person name="Wang Y.Z."/>
            <person name="Im W.T."/>
            <person name="Wang S.Y."/>
            <person name="Zhao G.P."/>
            <person name="Zheng H.J."/>
            <person name="Quan Z.X."/>
        </authorList>
    </citation>
    <scope>NUCLEOTIDE SEQUENCE [LARGE SCALE GENOMIC DNA]</scope>
    <source>
        <strain evidence="1">Gsoil 348</strain>
    </source>
</reference>
<dbReference type="AlphaFoldDB" id="A0A068NVS9"/>